<dbReference type="AlphaFoldDB" id="A0A433RQU4"/>
<dbReference type="Pfam" id="PF01740">
    <property type="entry name" value="STAS"/>
    <property type="match status" value="1"/>
</dbReference>
<gene>
    <name evidence="3" type="ORF">QI30_14850</name>
</gene>
<dbReference type="InterPro" id="IPR051932">
    <property type="entry name" value="Bact_StressResp_Reg"/>
</dbReference>
<dbReference type="InterPro" id="IPR036513">
    <property type="entry name" value="STAS_dom_sf"/>
</dbReference>
<evidence type="ECO:0000313" key="3">
    <source>
        <dbReference type="EMBL" id="RUS53138.1"/>
    </source>
</evidence>
<reference evidence="3 4" key="1">
    <citation type="submission" date="2014-11" db="EMBL/GenBank/DDBJ databases">
        <title>Genome sequence and analysis of novel Kurthia sp.</title>
        <authorList>
            <person name="Lawson J.N."/>
            <person name="Gonzalez J.E."/>
            <person name="Rinauldi L."/>
            <person name="Xuan Z."/>
            <person name="Firman A."/>
            <person name="Shaddox L."/>
            <person name="Trudeau A."/>
            <person name="Shah S."/>
            <person name="Reiman D."/>
        </authorList>
    </citation>
    <scope>NUCLEOTIDE SEQUENCE [LARGE SCALE GENOMIC DNA]</scope>
    <source>
        <strain evidence="3 4">3B1D</strain>
    </source>
</reference>
<evidence type="ECO:0000256" key="1">
    <source>
        <dbReference type="ARBA" id="ARBA00022553"/>
    </source>
</evidence>
<protein>
    <recommendedName>
        <fullName evidence="2">STAS domain-containing protein</fullName>
    </recommendedName>
</protein>
<name>A0A433RQU4_9BACL</name>
<feature type="domain" description="STAS" evidence="2">
    <location>
        <begin position="136"/>
        <end position="251"/>
    </location>
</feature>
<sequence>MINWIEEHKLEIASNVEHAWNQRGNGQEIANEKITDMIYLFEQIDCNDEERRQQLCQLYSQKYEYFQDTVLLVQLVEEAVLDAVLKSNTHSVEKLSIFLKENYKNMHDIERSLVKEYEHSYKDAMNMQRIALKELSTPIIPILDKISVLPLVGTIDTTRAKLIIENVLEGVLKHKSEVLLIDITGVPVIDTMVTHHIIQAVKAVKLLGTTCIIVGIRPEIAQTIVSLGIDLDEFMTAGTLQRGVEEALRLTKRKISEV</sequence>
<proteinExistence type="predicted"/>
<dbReference type="PROSITE" id="PS50801">
    <property type="entry name" value="STAS"/>
    <property type="match status" value="1"/>
</dbReference>
<keyword evidence="4" id="KW-1185">Reference proteome</keyword>
<dbReference type="Gene3D" id="3.30.750.24">
    <property type="entry name" value="STAS domain"/>
    <property type="match status" value="1"/>
</dbReference>
<evidence type="ECO:0000313" key="4">
    <source>
        <dbReference type="Proteomes" id="UP000288623"/>
    </source>
</evidence>
<dbReference type="RefSeq" id="WP_233600610.1">
    <property type="nucleotide sequence ID" value="NZ_JTFC01000039.1"/>
</dbReference>
<dbReference type="PANTHER" id="PTHR33745">
    <property type="entry name" value="RSBT ANTAGONIST PROTEIN RSBS-RELATED"/>
    <property type="match status" value="1"/>
</dbReference>
<dbReference type="SUPFAM" id="SSF52091">
    <property type="entry name" value="SpoIIaa-like"/>
    <property type="match status" value="1"/>
</dbReference>
<dbReference type="EMBL" id="JTFC01000039">
    <property type="protein sequence ID" value="RUS53138.1"/>
    <property type="molecule type" value="Genomic_DNA"/>
</dbReference>
<dbReference type="InterPro" id="IPR002645">
    <property type="entry name" value="STAS_dom"/>
</dbReference>
<dbReference type="Proteomes" id="UP000288623">
    <property type="component" value="Unassembled WGS sequence"/>
</dbReference>
<comment type="caution">
    <text evidence="3">The sequence shown here is derived from an EMBL/GenBank/DDBJ whole genome shotgun (WGS) entry which is preliminary data.</text>
</comment>
<evidence type="ECO:0000259" key="2">
    <source>
        <dbReference type="PROSITE" id="PS50801"/>
    </source>
</evidence>
<keyword evidence="1" id="KW-0597">Phosphoprotein</keyword>
<dbReference type="PANTHER" id="PTHR33745:SF3">
    <property type="entry name" value="RSBT CO-ANTAGONIST PROTEIN RSBRC"/>
    <property type="match status" value="1"/>
</dbReference>
<accession>A0A433RQU4</accession>
<organism evidence="3 4">
    <name type="scientific">Candidatus Kurthia intestinigallinarum</name>
    <dbReference type="NCBI Taxonomy" id="1562256"/>
    <lineage>
        <taxon>Bacteria</taxon>
        <taxon>Bacillati</taxon>
        <taxon>Bacillota</taxon>
        <taxon>Bacilli</taxon>
        <taxon>Bacillales</taxon>
        <taxon>Caryophanaceae</taxon>
        <taxon>Kurthia</taxon>
    </lineage>
</organism>
<dbReference type="CDD" id="cd07041">
    <property type="entry name" value="STAS_RsbR_RsbS_like"/>
    <property type="match status" value="1"/>
</dbReference>